<evidence type="ECO:0000256" key="4">
    <source>
        <dbReference type="ARBA" id="ARBA00022777"/>
    </source>
</evidence>
<keyword evidence="3" id="KW-0808">Transferase</keyword>
<reference evidence="6" key="1">
    <citation type="submission" date="2021-01" db="EMBL/GenBank/DDBJ databases">
        <title>Fulvivirga kasyanovii gen. nov., sp nov., a novel member of the phylum Bacteroidetes isolated from seawater in a mussel farm.</title>
        <authorList>
            <person name="Zhao L.-H."/>
            <person name="Wang Z.-J."/>
        </authorList>
    </citation>
    <scope>NUCLEOTIDE SEQUENCE</scope>
    <source>
        <strain evidence="6">2943</strain>
    </source>
</reference>
<dbReference type="PANTHER" id="PTHR43047">
    <property type="entry name" value="TWO-COMPONENT HISTIDINE PROTEIN KINASE"/>
    <property type="match status" value="1"/>
</dbReference>
<proteinExistence type="predicted"/>
<accession>A0A937K005</accession>
<evidence type="ECO:0000259" key="5">
    <source>
        <dbReference type="Pfam" id="PF02518"/>
    </source>
</evidence>
<evidence type="ECO:0000313" key="6">
    <source>
        <dbReference type="EMBL" id="MBL3657174.1"/>
    </source>
</evidence>
<dbReference type="Gene3D" id="3.30.565.10">
    <property type="entry name" value="Histidine kinase-like ATPase, C-terminal domain"/>
    <property type="match status" value="1"/>
</dbReference>
<protein>
    <recommendedName>
        <fullName evidence="2">histidine kinase</fullName>
        <ecNumber evidence="2">2.7.13.3</ecNumber>
    </recommendedName>
</protein>
<name>A0A937K005_9BACT</name>
<keyword evidence="7" id="KW-1185">Reference proteome</keyword>
<keyword evidence="4 6" id="KW-0418">Kinase</keyword>
<dbReference type="PRINTS" id="PR00344">
    <property type="entry name" value="BCTRLSENSOR"/>
</dbReference>
<organism evidence="6 7">
    <name type="scientific">Fulvivirga sediminis</name>
    <dbReference type="NCBI Taxonomy" id="2803949"/>
    <lineage>
        <taxon>Bacteria</taxon>
        <taxon>Pseudomonadati</taxon>
        <taxon>Bacteroidota</taxon>
        <taxon>Cytophagia</taxon>
        <taxon>Cytophagales</taxon>
        <taxon>Fulvivirgaceae</taxon>
        <taxon>Fulvivirga</taxon>
    </lineage>
</organism>
<evidence type="ECO:0000256" key="2">
    <source>
        <dbReference type="ARBA" id="ARBA00012438"/>
    </source>
</evidence>
<dbReference type="GO" id="GO:0009927">
    <property type="term" value="F:histidine phosphotransfer kinase activity"/>
    <property type="evidence" value="ECO:0007669"/>
    <property type="project" value="TreeGrafter"/>
</dbReference>
<dbReference type="SUPFAM" id="SSF55874">
    <property type="entry name" value="ATPase domain of HSP90 chaperone/DNA topoisomerase II/histidine kinase"/>
    <property type="match status" value="1"/>
</dbReference>
<dbReference type="AlphaFoldDB" id="A0A937K005"/>
<evidence type="ECO:0000313" key="7">
    <source>
        <dbReference type="Proteomes" id="UP000659388"/>
    </source>
</evidence>
<sequence>MIKGQRKLFKKESFYFTDGTNNEKGTGLGLLICKDYVKLHYGDIWVKSRIGKGAEFIFTLKLNQE</sequence>
<evidence type="ECO:0000256" key="1">
    <source>
        <dbReference type="ARBA" id="ARBA00000085"/>
    </source>
</evidence>
<dbReference type="InterPro" id="IPR004358">
    <property type="entry name" value="Sig_transdc_His_kin-like_C"/>
</dbReference>
<gene>
    <name evidence="6" type="ORF">JL102_13585</name>
</gene>
<dbReference type="PANTHER" id="PTHR43047:SF72">
    <property type="entry name" value="OSMOSENSING HISTIDINE PROTEIN KINASE SLN1"/>
    <property type="match status" value="1"/>
</dbReference>
<dbReference type="RefSeq" id="WP_202245185.1">
    <property type="nucleotide sequence ID" value="NZ_JAESIY010000007.1"/>
</dbReference>
<dbReference type="EMBL" id="JAESIY010000007">
    <property type="protein sequence ID" value="MBL3657174.1"/>
    <property type="molecule type" value="Genomic_DNA"/>
</dbReference>
<dbReference type="EC" id="2.7.13.3" evidence="2"/>
<comment type="caution">
    <text evidence="6">The sequence shown here is derived from an EMBL/GenBank/DDBJ whole genome shotgun (WGS) entry which is preliminary data.</text>
</comment>
<dbReference type="InterPro" id="IPR036890">
    <property type="entry name" value="HATPase_C_sf"/>
</dbReference>
<dbReference type="GO" id="GO:0000155">
    <property type="term" value="F:phosphorelay sensor kinase activity"/>
    <property type="evidence" value="ECO:0007669"/>
    <property type="project" value="TreeGrafter"/>
</dbReference>
<evidence type="ECO:0000256" key="3">
    <source>
        <dbReference type="ARBA" id="ARBA00022679"/>
    </source>
</evidence>
<dbReference type="Pfam" id="PF02518">
    <property type="entry name" value="HATPase_c"/>
    <property type="match status" value="1"/>
</dbReference>
<comment type="catalytic activity">
    <reaction evidence="1">
        <text>ATP + protein L-histidine = ADP + protein N-phospho-L-histidine.</text>
        <dbReference type="EC" id="2.7.13.3"/>
    </reaction>
</comment>
<feature type="domain" description="Histidine kinase/HSP90-like ATPase" evidence="5">
    <location>
        <begin position="7"/>
        <end position="63"/>
    </location>
</feature>
<dbReference type="GO" id="GO:0005886">
    <property type="term" value="C:plasma membrane"/>
    <property type="evidence" value="ECO:0007669"/>
    <property type="project" value="TreeGrafter"/>
</dbReference>
<dbReference type="Proteomes" id="UP000659388">
    <property type="component" value="Unassembled WGS sequence"/>
</dbReference>
<dbReference type="InterPro" id="IPR003594">
    <property type="entry name" value="HATPase_dom"/>
</dbReference>